<reference evidence="10 11" key="1">
    <citation type="submission" date="2021-10" db="EMBL/GenBank/DDBJ databases">
        <authorList>
            <person name="Chen M."/>
        </authorList>
    </citation>
    <scope>NUCLEOTIDE SEQUENCE [LARGE SCALE GENOMIC DNA]</scope>
    <source>
        <strain evidence="10 11">H3-26</strain>
    </source>
</reference>
<dbReference type="EC" id="3.6.1.41" evidence="3"/>
<accession>A0ABS8BNW8</accession>
<dbReference type="NCBIfam" id="NF001204">
    <property type="entry name" value="PRK00166.1"/>
    <property type="match status" value="1"/>
</dbReference>
<gene>
    <name evidence="10" type="ORF">LG219_13285</name>
</gene>
<dbReference type="EMBL" id="JAJAWG010000011">
    <property type="protein sequence ID" value="MCB5197236.1"/>
    <property type="molecule type" value="Genomic_DNA"/>
</dbReference>
<dbReference type="PANTHER" id="PTHR40942">
    <property type="match status" value="1"/>
</dbReference>
<evidence type="ECO:0000256" key="6">
    <source>
        <dbReference type="ARBA" id="ARBA00032248"/>
    </source>
</evidence>
<dbReference type="Gene3D" id="3.60.21.10">
    <property type="match status" value="1"/>
</dbReference>
<comment type="catalytic activity">
    <reaction evidence="8">
        <text>P(1),P(4)-bis(5'-adenosyl) tetraphosphate + H2O = 2 ADP + 2 H(+)</text>
        <dbReference type="Rhea" id="RHEA:24252"/>
        <dbReference type="ChEBI" id="CHEBI:15377"/>
        <dbReference type="ChEBI" id="CHEBI:15378"/>
        <dbReference type="ChEBI" id="CHEBI:58141"/>
        <dbReference type="ChEBI" id="CHEBI:456216"/>
        <dbReference type="EC" id="3.6.1.41"/>
    </reaction>
</comment>
<sequence length="271" mass="30474">MARYAIGDIQGCYSELRSLLSLIQFNPDSDKVYLVGDLVNRGLQSLEVLRLAKSFYPAIEVVLGNHDLHLLACWAGVSSVKELDTLDSILNAADVDDLLHWLRKQPLMIELMDCYICHAGINPTISMDESLRIAESCNEKLSSDQFHQWLQIMYGNTPATWDAGLTAESEFRFGVNSFTRMRMLDRLALEFKFKGDIANSPGPLIPWYMVESDAAKRIVFGHWSTLGLMVNQQFASLDTGCIWGGQLTALCLDDGHLYQVPSEHDCQCIFE</sequence>
<evidence type="ECO:0000256" key="1">
    <source>
        <dbReference type="ARBA" id="ARBA00003413"/>
    </source>
</evidence>
<evidence type="ECO:0000313" key="11">
    <source>
        <dbReference type="Proteomes" id="UP001198034"/>
    </source>
</evidence>
<evidence type="ECO:0000313" key="10">
    <source>
        <dbReference type="EMBL" id="MCB5197236.1"/>
    </source>
</evidence>
<evidence type="ECO:0000256" key="7">
    <source>
        <dbReference type="ARBA" id="ARBA00033210"/>
    </source>
</evidence>
<name>A0ABS8BNW8_9NEIS</name>
<dbReference type="PANTHER" id="PTHR40942:SF4">
    <property type="entry name" value="CYTOCHROME C5"/>
    <property type="match status" value="1"/>
</dbReference>
<dbReference type="Proteomes" id="UP001198034">
    <property type="component" value="Unassembled WGS sequence"/>
</dbReference>
<evidence type="ECO:0000256" key="3">
    <source>
        <dbReference type="ARBA" id="ARBA00012506"/>
    </source>
</evidence>
<proteinExistence type="inferred from homology"/>
<evidence type="ECO:0000256" key="2">
    <source>
        <dbReference type="ARBA" id="ARBA00005419"/>
    </source>
</evidence>
<dbReference type="SUPFAM" id="SSF56300">
    <property type="entry name" value="Metallo-dependent phosphatases"/>
    <property type="match status" value="1"/>
</dbReference>
<evidence type="ECO:0000256" key="8">
    <source>
        <dbReference type="ARBA" id="ARBA00049417"/>
    </source>
</evidence>
<keyword evidence="11" id="KW-1185">Reference proteome</keyword>
<evidence type="ECO:0000256" key="4">
    <source>
        <dbReference type="ARBA" id="ARBA00022801"/>
    </source>
</evidence>
<comment type="function">
    <text evidence="1">Hydrolyzes diadenosine 5',5'''-P1,P4-tetraphosphate to yield ADP.</text>
</comment>
<feature type="domain" description="Calcineurin-like phosphoesterase" evidence="9">
    <location>
        <begin position="5"/>
        <end position="151"/>
    </location>
</feature>
<dbReference type="NCBIfam" id="TIGR00668">
    <property type="entry name" value="apaH"/>
    <property type="match status" value="1"/>
</dbReference>
<dbReference type="Pfam" id="PF00149">
    <property type="entry name" value="Metallophos"/>
    <property type="match status" value="1"/>
</dbReference>
<dbReference type="GO" id="GO:0008803">
    <property type="term" value="F:bis(5'-nucleosyl)-tetraphosphatase (symmetrical) activity"/>
    <property type="evidence" value="ECO:0007669"/>
    <property type="project" value="UniProtKB-EC"/>
</dbReference>
<evidence type="ECO:0000259" key="9">
    <source>
        <dbReference type="Pfam" id="PF00149"/>
    </source>
</evidence>
<dbReference type="InterPro" id="IPR004617">
    <property type="entry name" value="ApaH"/>
</dbReference>
<organism evidence="10 11">
    <name type="scientific">Deefgea salmonis</name>
    <dbReference type="NCBI Taxonomy" id="2875502"/>
    <lineage>
        <taxon>Bacteria</taxon>
        <taxon>Pseudomonadati</taxon>
        <taxon>Pseudomonadota</taxon>
        <taxon>Betaproteobacteria</taxon>
        <taxon>Neisseriales</taxon>
        <taxon>Chitinibacteraceae</taxon>
        <taxon>Deefgea</taxon>
    </lineage>
</organism>
<comment type="caution">
    <text evidence="10">The sequence shown here is derived from an EMBL/GenBank/DDBJ whole genome shotgun (WGS) entry which is preliminary data.</text>
</comment>
<protein>
    <recommendedName>
        <fullName evidence="3">bis(5'-nucleosyl)-tetraphosphatase (symmetrical)</fullName>
        <ecNumber evidence="3">3.6.1.41</ecNumber>
    </recommendedName>
    <alternativeName>
        <fullName evidence="6">Ap4A hydrolase</fullName>
    </alternativeName>
    <alternativeName>
        <fullName evidence="5">Diadenosine 5',5'''-P1,P4-tetraphosphate pyrophosphohydrolase</fullName>
    </alternativeName>
    <alternativeName>
        <fullName evidence="7">Diadenosine tetraphosphatase</fullName>
    </alternativeName>
</protein>
<dbReference type="InterPro" id="IPR004843">
    <property type="entry name" value="Calcineurin-like_PHP"/>
</dbReference>
<dbReference type="RefSeq" id="WP_226764960.1">
    <property type="nucleotide sequence ID" value="NZ_JAJAWG010000011.1"/>
</dbReference>
<keyword evidence="4 10" id="KW-0378">Hydrolase</keyword>
<evidence type="ECO:0000256" key="5">
    <source>
        <dbReference type="ARBA" id="ARBA00031248"/>
    </source>
</evidence>
<dbReference type="InterPro" id="IPR029052">
    <property type="entry name" value="Metallo-depent_PP-like"/>
</dbReference>
<dbReference type="PIRSF" id="PIRSF000903">
    <property type="entry name" value="B5n-ttraPtase_sm"/>
    <property type="match status" value="1"/>
</dbReference>
<comment type="similarity">
    <text evidence="2">Belongs to the Ap4A hydrolase family.</text>
</comment>